<dbReference type="AlphaFoldDB" id="F4WGJ1"/>
<protein>
    <submittedName>
        <fullName evidence="1">Uncharacterized protein</fullName>
    </submittedName>
</protein>
<sequence>MVRMKSISERKKTAKLIAKTRASIRKKHQALKTGIMENEIVLEKQLKPIIEPLKQIAGNTEVEINHLTLSLRRVTPFNLRDEEVFKIDDDPLLETSVRQVLNTPQGRQRLQSQLGPLG</sequence>
<accession>F4WGJ1</accession>
<dbReference type="Proteomes" id="UP000007755">
    <property type="component" value="Unassembled WGS sequence"/>
</dbReference>
<evidence type="ECO:0000313" key="2">
    <source>
        <dbReference type="Proteomes" id="UP000007755"/>
    </source>
</evidence>
<name>F4WGJ1_ACREC</name>
<evidence type="ECO:0000313" key="1">
    <source>
        <dbReference type="EMBL" id="EGI66656.1"/>
    </source>
</evidence>
<gene>
    <name evidence="1" type="ORF">G5I_04772</name>
</gene>
<reference evidence="1" key="1">
    <citation type="submission" date="2011-02" db="EMBL/GenBank/DDBJ databases">
        <title>The genome of the leaf-cutting ant Acromyrmex echinatior suggests key adaptations to social evolution and fungus farming.</title>
        <authorList>
            <person name="Nygaard S."/>
            <person name="Zhang G."/>
        </authorList>
    </citation>
    <scope>NUCLEOTIDE SEQUENCE</scope>
</reference>
<proteinExistence type="predicted"/>
<dbReference type="InParanoid" id="F4WGJ1"/>
<keyword evidence="2" id="KW-1185">Reference proteome</keyword>
<dbReference type="EMBL" id="GL888137">
    <property type="protein sequence ID" value="EGI66656.1"/>
    <property type="molecule type" value="Genomic_DNA"/>
</dbReference>
<organism evidence="2">
    <name type="scientific">Acromyrmex echinatior</name>
    <name type="common">Panamanian leafcutter ant</name>
    <name type="synonym">Acromyrmex octospinosus echinatior</name>
    <dbReference type="NCBI Taxonomy" id="103372"/>
    <lineage>
        <taxon>Eukaryota</taxon>
        <taxon>Metazoa</taxon>
        <taxon>Ecdysozoa</taxon>
        <taxon>Arthropoda</taxon>
        <taxon>Hexapoda</taxon>
        <taxon>Insecta</taxon>
        <taxon>Pterygota</taxon>
        <taxon>Neoptera</taxon>
        <taxon>Endopterygota</taxon>
        <taxon>Hymenoptera</taxon>
        <taxon>Apocrita</taxon>
        <taxon>Aculeata</taxon>
        <taxon>Formicoidea</taxon>
        <taxon>Formicidae</taxon>
        <taxon>Myrmicinae</taxon>
        <taxon>Acromyrmex</taxon>
    </lineage>
</organism>